<sequence length="210" mass="24741">MAQQEWPLKQKHYAILNYARIRVDPQNRFKPDQQRDLRKKLQDGLFFSNTLKYWASNSGKDCFALYARRLQITGSDDNSCWIWDQDQDQETEDRKVEVAESVKVRWLEARTRFSTVNLQQSATYNVYFVVKVKEQKMLNVPLNVKLVLPDGSKQETQRSVSSLDKWERLLVGTFRTAYNTIGMLDISLQQVDDKWKERIVIKCVEIVAQD</sequence>
<dbReference type="Proteomes" id="UP000515151">
    <property type="component" value="Chromosome 3"/>
</dbReference>
<accession>A0A218W1N3</accession>
<evidence type="ECO:0000313" key="1">
    <source>
        <dbReference type="EMBL" id="OWM66556.1"/>
    </source>
</evidence>
<protein>
    <submittedName>
        <fullName evidence="4">Uncharacterized protein PHLOEM PROTEIN 2-LIKE A4-like isoform X1</fullName>
    </submittedName>
</protein>
<evidence type="ECO:0000313" key="4">
    <source>
        <dbReference type="RefSeq" id="XP_031389173.1"/>
    </source>
</evidence>
<proteinExistence type="predicted"/>
<dbReference type="PANTHER" id="PTHR48478">
    <property type="entry name" value="LECTIN-LIKE"/>
    <property type="match status" value="1"/>
</dbReference>
<organism evidence="1 2">
    <name type="scientific">Punica granatum</name>
    <name type="common">Pomegranate</name>
    <dbReference type="NCBI Taxonomy" id="22663"/>
    <lineage>
        <taxon>Eukaryota</taxon>
        <taxon>Viridiplantae</taxon>
        <taxon>Streptophyta</taxon>
        <taxon>Embryophyta</taxon>
        <taxon>Tracheophyta</taxon>
        <taxon>Spermatophyta</taxon>
        <taxon>Magnoliopsida</taxon>
        <taxon>eudicotyledons</taxon>
        <taxon>Gunneridae</taxon>
        <taxon>Pentapetalae</taxon>
        <taxon>rosids</taxon>
        <taxon>malvids</taxon>
        <taxon>Myrtales</taxon>
        <taxon>Lythraceae</taxon>
        <taxon>Punica</taxon>
    </lineage>
</organism>
<reference evidence="4" key="4">
    <citation type="submission" date="2025-04" db="UniProtKB">
        <authorList>
            <consortium name="RefSeq"/>
        </authorList>
    </citation>
    <scope>IDENTIFICATION</scope>
    <source>
        <tissue evidence="4">Leaf</tissue>
    </source>
</reference>
<reference evidence="3" key="3">
    <citation type="journal article" date="2020" name="Plant Biotechnol. J.">
        <title>The pomegranate (Punica granatum L.) draft genome dissects genetic divergence between soft- and hard-seeded cultivars.</title>
        <authorList>
            <person name="Luo X."/>
            <person name="Li H."/>
            <person name="Wu Z."/>
            <person name="Yao W."/>
            <person name="Zhao P."/>
            <person name="Cao D."/>
            <person name="Yu H."/>
            <person name="Li K."/>
            <person name="Poudel K."/>
            <person name="Zhao D."/>
            <person name="Zhang F."/>
            <person name="Xia X."/>
            <person name="Chen L."/>
            <person name="Wang Q."/>
            <person name="Jing D."/>
            <person name="Cao S."/>
        </authorList>
    </citation>
    <scope>NUCLEOTIDE SEQUENCE [LARGE SCALE GENOMIC DNA]</scope>
</reference>
<dbReference type="RefSeq" id="XP_031389173.1">
    <property type="nucleotide sequence ID" value="XM_031533313.1"/>
</dbReference>
<dbReference type="InterPro" id="IPR052147">
    <property type="entry name" value="PP2-like/Lectin"/>
</dbReference>
<dbReference type="Proteomes" id="UP000197138">
    <property type="component" value="Unassembled WGS sequence"/>
</dbReference>
<dbReference type="GeneID" id="116201872"/>
<name>A0A218W1N3_PUNGR</name>
<reference evidence="2" key="1">
    <citation type="journal article" date="2017" name="Plant J.">
        <title>The pomegranate (Punica granatum L.) genome and the genomics of punicalagin biosynthesis.</title>
        <authorList>
            <person name="Qin G."/>
            <person name="Xu C."/>
            <person name="Ming R."/>
            <person name="Tang H."/>
            <person name="Guyot R."/>
            <person name="Kramer E.M."/>
            <person name="Hu Y."/>
            <person name="Yi X."/>
            <person name="Qi Y."/>
            <person name="Xu X."/>
            <person name="Gao Z."/>
            <person name="Pan H."/>
            <person name="Jian J."/>
            <person name="Tian Y."/>
            <person name="Yue Z."/>
            <person name="Xu Y."/>
        </authorList>
    </citation>
    <scope>NUCLEOTIDE SEQUENCE [LARGE SCALE GENOMIC DNA]</scope>
    <source>
        <strain evidence="2">cv. Dabenzi</strain>
    </source>
</reference>
<evidence type="ECO:0000313" key="2">
    <source>
        <dbReference type="Proteomes" id="UP000197138"/>
    </source>
</evidence>
<evidence type="ECO:0000313" key="3">
    <source>
        <dbReference type="Proteomes" id="UP000515151"/>
    </source>
</evidence>
<dbReference type="OrthoDB" id="533833at2759"/>
<dbReference type="InterPro" id="IPR025886">
    <property type="entry name" value="PP2-like"/>
</dbReference>
<dbReference type="Pfam" id="PF14299">
    <property type="entry name" value="PP2"/>
    <property type="match status" value="1"/>
</dbReference>
<dbReference type="PANTHER" id="PTHR48478:SF1">
    <property type="entry name" value="LECTIN-LIKE"/>
    <property type="match status" value="1"/>
</dbReference>
<gene>
    <name evidence="4" type="primary">LOC116201872</name>
    <name evidence="1" type="ORF">CDL15_Pgr013773</name>
</gene>
<keyword evidence="3" id="KW-1185">Reference proteome</keyword>
<reference evidence="1" key="2">
    <citation type="submission" date="2017-06" db="EMBL/GenBank/DDBJ databases">
        <title>The pomegranate genome and the genomics of punicalagin biosynthesis.</title>
        <authorList>
            <person name="Xu C."/>
        </authorList>
    </citation>
    <scope>NUCLEOTIDE SEQUENCE [LARGE SCALE GENOMIC DNA]</scope>
    <source>
        <tissue evidence="1">Fresh leaf</tissue>
    </source>
</reference>
<dbReference type="AlphaFoldDB" id="A0A218W1N3"/>
<dbReference type="GO" id="GO:0030246">
    <property type="term" value="F:carbohydrate binding"/>
    <property type="evidence" value="ECO:0007669"/>
    <property type="project" value="InterPro"/>
</dbReference>
<dbReference type="EMBL" id="MTKT01005554">
    <property type="protein sequence ID" value="OWM66556.1"/>
    <property type="molecule type" value="Genomic_DNA"/>
</dbReference>